<organism evidence="2 3">
    <name type="scientific">Roseivirga pacifica</name>
    <dbReference type="NCBI Taxonomy" id="1267423"/>
    <lineage>
        <taxon>Bacteria</taxon>
        <taxon>Pseudomonadati</taxon>
        <taxon>Bacteroidota</taxon>
        <taxon>Cytophagia</taxon>
        <taxon>Cytophagales</taxon>
        <taxon>Roseivirgaceae</taxon>
        <taxon>Roseivirga</taxon>
    </lineage>
</organism>
<name>A0A1I0RG63_9BACT</name>
<accession>A0A1I0RG63</accession>
<dbReference type="InterPro" id="IPR029464">
    <property type="entry name" value="HSDR_N"/>
</dbReference>
<dbReference type="Proteomes" id="UP000199437">
    <property type="component" value="Unassembled WGS sequence"/>
</dbReference>
<feature type="domain" description="Type I restriction enzyme R protein N-terminal" evidence="1">
    <location>
        <begin position="35"/>
        <end position="142"/>
    </location>
</feature>
<dbReference type="STRING" id="1267423.SAMN05216290_3506"/>
<gene>
    <name evidence="2" type="ORF">SAMN05216290_3506</name>
</gene>
<sequence length="151" mass="17427">MHNLNLPAYKYQLKEIDGKLAIFDSIRKKYVVLTPEEWVRQHIVHHMNDDLKYPSSRTNIEGGLRYNSRSKRTDVMIYDNEMAPLVLVECKAPNVKMDEKVVRQLATYNSQCNAKLLITTNGLVTFAVLCKEGEHAMLQEIPSYQALNQMV</sequence>
<dbReference type="RefSeq" id="WP_090260281.1">
    <property type="nucleotide sequence ID" value="NZ_FOIR01000004.1"/>
</dbReference>
<reference evidence="3" key="1">
    <citation type="submission" date="2016-10" db="EMBL/GenBank/DDBJ databases">
        <authorList>
            <person name="Varghese N."/>
            <person name="Submissions S."/>
        </authorList>
    </citation>
    <scope>NUCLEOTIDE SEQUENCE [LARGE SCALE GENOMIC DNA]</scope>
    <source>
        <strain evidence="3">CGMCC 1.12402</strain>
    </source>
</reference>
<dbReference type="AlphaFoldDB" id="A0A1I0RG63"/>
<evidence type="ECO:0000313" key="2">
    <source>
        <dbReference type="EMBL" id="SEW39864.1"/>
    </source>
</evidence>
<dbReference type="GeneID" id="99988178"/>
<protein>
    <submittedName>
        <fullName evidence="2">Type I restriction enzyme R protein N terminus (HSDR_N)</fullName>
    </submittedName>
</protein>
<evidence type="ECO:0000313" key="3">
    <source>
        <dbReference type="Proteomes" id="UP000199437"/>
    </source>
</evidence>
<proteinExistence type="predicted"/>
<dbReference type="EMBL" id="FOIR01000004">
    <property type="protein sequence ID" value="SEW39864.1"/>
    <property type="molecule type" value="Genomic_DNA"/>
</dbReference>
<evidence type="ECO:0000259" key="1">
    <source>
        <dbReference type="Pfam" id="PF13588"/>
    </source>
</evidence>
<dbReference type="OrthoDB" id="9790377at2"/>
<dbReference type="Gene3D" id="3.90.1570.30">
    <property type="match status" value="1"/>
</dbReference>
<keyword evidence="3" id="KW-1185">Reference proteome</keyword>
<dbReference type="Pfam" id="PF13588">
    <property type="entry name" value="HSDR_N_2"/>
    <property type="match status" value="1"/>
</dbReference>